<dbReference type="AlphaFoldDB" id="H8G940"/>
<evidence type="ECO:0008006" key="3">
    <source>
        <dbReference type="Google" id="ProtNLM"/>
    </source>
</evidence>
<dbReference type="RefSeq" id="WP_005443974.1">
    <property type="nucleotide sequence ID" value="NZ_CM001466.1"/>
</dbReference>
<keyword evidence="2" id="KW-1185">Reference proteome</keyword>
<dbReference type="Pfam" id="PF04672">
    <property type="entry name" value="Methyltransf_19"/>
    <property type="match status" value="1"/>
</dbReference>
<dbReference type="SUPFAM" id="SSF53335">
    <property type="entry name" value="S-adenosyl-L-methionine-dependent methyltransferases"/>
    <property type="match status" value="1"/>
</dbReference>
<dbReference type="InterPro" id="IPR006764">
    <property type="entry name" value="SAM_dep_MeTrfase_SAV2177_type"/>
</dbReference>
<sequence length="272" mass="29658">MAMPQGALNPDGPADAVLPNIARIRNFWLGGANHGEADREMAGQIELCAPYIPYLVRAQRALVRRQVRCLVEQGVTQFLDLGSGLPDEGYVHHTAQALNPECRVAYVDVDSTIAGDSAELLSGSVGTRFVVADCRDVEGVLRHDDVRAVLDPAQPFAVLMTELLLHVPDSDGADEFVASWVDALPSGGYLAISHFGEDGQVLKGLRLFEHLRFGRFPEVSLRSLERVAEFFAGLDLVEPGVVPAPLWRPEPDEEDVRNPGEVRMFAGLGRKP</sequence>
<dbReference type="InterPro" id="IPR029063">
    <property type="entry name" value="SAM-dependent_MTases_sf"/>
</dbReference>
<protein>
    <recommendedName>
        <fullName evidence="3">S-adenosyl methyltransferase</fullName>
    </recommendedName>
</protein>
<evidence type="ECO:0000313" key="1">
    <source>
        <dbReference type="EMBL" id="EHY90521.1"/>
    </source>
</evidence>
<dbReference type="Proteomes" id="UP000004705">
    <property type="component" value="Chromosome"/>
</dbReference>
<dbReference type="EMBL" id="CM001466">
    <property type="protein sequence ID" value="EHY90521.1"/>
    <property type="molecule type" value="Genomic_DNA"/>
</dbReference>
<name>H8G940_9PSEU</name>
<gene>
    <name evidence="1" type="ORF">SacazDRAFT_03657</name>
</gene>
<dbReference type="HOGENOM" id="CLU_067079_1_0_11"/>
<accession>H8G940</accession>
<dbReference type="Gene3D" id="3.40.50.150">
    <property type="entry name" value="Vaccinia Virus protein VP39"/>
    <property type="match status" value="1"/>
</dbReference>
<evidence type="ECO:0000313" key="2">
    <source>
        <dbReference type="Proteomes" id="UP000004705"/>
    </source>
</evidence>
<proteinExistence type="predicted"/>
<organism evidence="1 2">
    <name type="scientific">Saccharomonospora azurea NA-128</name>
    <dbReference type="NCBI Taxonomy" id="882081"/>
    <lineage>
        <taxon>Bacteria</taxon>
        <taxon>Bacillati</taxon>
        <taxon>Actinomycetota</taxon>
        <taxon>Actinomycetes</taxon>
        <taxon>Pseudonocardiales</taxon>
        <taxon>Pseudonocardiaceae</taxon>
        <taxon>Saccharomonospora</taxon>
    </lineage>
</organism>
<dbReference type="PIRSF" id="PIRSF017393">
    <property type="entry name" value="MTase_SAV2177"/>
    <property type="match status" value="1"/>
</dbReference>
<reference evidence="1 2" key="1">
    <citation type="journal article" date="2012" name="Stand. Genomic Sci.">
        <title>Genome sequence of the soil bacterium Saccharomonospora azurea type strain (NA-128(T)).</title>
        <authorList>
            <person name="Klenk H.P."/>
            <person name="Held B."/>
            <person name="Lucas S."/>
            <person name="Lapidus A."/>
            <person name="Copeland A."/>
            <person name="Hammon N."/>
            <person name="Pitluck S."/>
            <person name="Goodwin L.A."/>
            <person name="Han C."/>
            <person name="Tapia R."/>
            <person name="Brambilla E.M."/>
            <person name="Potter G."/>
            <person name="Land M."/>
            <person name="Ivanova N."/>
            <person name="Rohde M."/>
            <person name="Goker M."/>
            <person name="Detter J.C."/>
            <person name="Kyrpides N.C."/>
            <person name="Woyke T."/>
        </authorList>
    </citation>
    <scope>NUCLEOTIDE SEQUENCE [LARGE SCALE GENOMIC DNA]</scope>
    <source>
        <strain evidence="1 2">NA-128</strain>
    </source>
</reference>